<dbReference type="Proteomes" id="UP000436088">
    <property type="component" value="Unassembled WGS sequence"/>
</dbReference>
<name>A0A6A3BQS4_HIBSY</name>
<evidence type="ECO:0000313" key="2">
    <source>
        <dbReference type="EMBL" id="KAE8717229.1"/>
    </source>
</evidence>
<keyword evidence="1" id="KW-1133">Transmembrane helix</keyword>
<sequence>MDSGVVPKMVQCLRGGGLLEALCQRCSPSTVFVGGFGTFGGFSLEHLVDVTEIFNLLHEEKQQRIFKLAYVAVLIFFALFWIICTALEDVDD</sequence>
<dbReference type="GO" id="GO:0016192">
    <property type="term" value="P:vesicle-mediated transport"/>
    <property type="evidence" value="ECO:0007669"/>
    <property type="project" value="InterPro"/>
</dbReference>
<dbReference type="InterPro" id="IPR003377">
    <property type="entry name" value="Cornichon"/>
</dbReference>
<dbReference type="EMBL" id="VEPZ02000830">
    <property type="protein sequence ID" value="KAE8717229.1"/>
    <property type="molecule type" value="Genomic_DNA"/>
</dbReference>
<keyword evidence="1" id="KW-0472">Membrane</keyword>
<comment type="caution">
    <text evidence="2">The sequence shown here is derived from an EMBL/GenBank/DDBJ whole genome shotgun (WGS) entry which is preliminary data.</text>
</comment>
<evidence type="ECO:0000313" key="3">
    <source>
        <dbReference type="Proteomes" id="UP000436088"/>
    </source>
</evidence>
<proteinExistence type="predicted"/>
<dbReference type="AlphaFoldDB" id="A0A6A3BQS4"/>
<organism evidence="2 3">
    <name type="scientific">Hibiscus syriacus</name>
    <name type="common">Rose of Sharon</name>
    <dbReference type="NCBI Taxonomy" id="106335"/>
    <lineage>
        <taxon>Eukaryota</taxon>
        <taxon>Viridiplantae</taxon>
        <taxon>Streptophyta</taxon>
        <taxon>Embryophyta</taxon>
        <taxon>Tracheophyta</taxon>
        <taxon>Spermatophyta</taxon>
        <taxon>Magnoliopsida</taxon>
        <taxon>eudicotyledons</taxon>
        <taxon>Gunneridae</taxon>
        <taxon>Pentapetalae</taxon>
        <taxon>rosids</taxon>
        <taxon>malvids</taxon>
        <taxon>Malvales</taxon>
        <taxon>Malvaceae</taxon>
        <taxon>Malvoideae</taxon>
        <taxon>Hibiscus</taxon>
    </lineage>
</organism>
<keyword evidence="3" id="KW-1185">Reference proteome</keyword>
<gene>
    <name evidence="2" type="ORF">F3Y22_tig00110057pilonHSYRG00290</name>
</gene>
<feature type="transmembrane region" description="Helical" evidence="1">
    <location>
        <begin position="68"/>
        <end position="88"/>
    </location>
</feature>
<keyword evidence="1" id="KW-0812">Transmembrane</keyword>
<reference evidence="2" key="1">
    <citation type="submission" date="2019-09" db="EMBL/GenBank/DDBJ databases">
        <title>Draft genome information of white flower Hibiscus syriacus.</title>
        <authorList>
            <person name="Kim Y.-M."/>
        </authorList>
    </citation>
    <scope>NUCLEOTIDE SEQUENCE [LARGE SCALE GENOMIC DNA]</scope>
    <source>
        <strain evidence="2">YM2019G1</strain>
    </source>
</reference>
<dbReference type="Pfam" id="PF03311">
    <property type="entry name" value="Cornichon"/>
    <property type="match status" value="1"/>
</dbReference>
<protein>
    <recommendedName>
        <fullName evidence="4">Transmembrane protein</fullName>
    </recommendedName>
</protein>
<evidence type="ECO:0008006" key="4">
    <source>
        <dbReference type="Google" id="ProtNLM"/>
    </source>
</evidence>
<evidence type="ECO:0000256" key="1">
    <source>
        <dbReference type="SAM" id="Phobius"/>
    </source>
</evidence>
<accession>A0A6A3BQS4</accession>